<dbReference type="InterPro" id="IPR006439">
    <property type="entry name" value="HAD-SF_hydro_IA"/>
</dbReference>
<gene>
    <name evidence="1" type="ORF">SSA02_04370</name>
</gene>
<reference evidence="1 2" key="1">
    <citation type="submission" date="2019-07" db="EMBL/GenBank/DDBJ databases">
        <title>Whole genome shotgun sequence of Swaminathania salitolerans NBRC 104436.</title>
        <authorList>
            <person name="Hosoyama A."/>
            <person name="Uohara A."/>
            <person name="Ohji S."/>
            <person name="Ichikawa N."/>
        </authorList>
    </citation>
    <scope>NUCLEOTIDE SEQUENCE [LARGE SCALE GENOMIC DNA]</scope>
    <source>
        <strain evidence="1 2">NBRC 104436</strain>
    </source>
</reference>
<dbReference type="RefSeq" id="WP_246103559.1">
    <property type="nucleotide sequence ID" value="NZ_BJVC01000001.1"/>
</dbReference>
<proteinExistence type="predicted"/>
<keyword evidence="2" id="KW-1185">Reference proteome</keyword>
<evidence type="ECO:0000313" key="2">
    <source>
        <dbReference type="Proteomes" id="UP000321405"/>
    </source>
</evidence>
<dbReference type="PANTHER" id="PTHR18901:SF38">
    <property type="entry name" value="PSEUDOURIDINE-5'-PHOSPHATASE"/>
    <property type="match status" value="1"/>
</dbReference>
<dbReference type="Pfam" id="PF00702">
    <property type="entry name" value="Hydrolase"/>
    <property type="match status" value="1"/>
</dbReference>
<sequence length="234" mass="25630">MPAEFLPDHLLSTSQTPVRGVVFDMDGLLLDSESLAMDALVAAGRDLGEDVPLSFCRRMIGVPADGCRALVRDTYGDSFPLERFFSLQEEHLRVFVDTGRLVLKTGVLPLLDLLDERHIPRAIATSSSRYRTDHHLKLVGLFDRFDAIVTRDDVSRGKPDAEPYLTAASRIGVAPEECLALEDSRSGAQAALNAGIRVIVIPDLIAPSEEIRAQALAIVKDLTVARGYIERHTA</sequence>
<dbReference type="InterPro" id="IPR023214">
    <property type="entry name" value="HAD_sf"/>
</dbReference>
<name>A0A511BNP1_9PROT</name>
<evidence type="ECO:0000313" key="1">
    <source>
        <dbReference type="EMBL" id="GEL01274.1"/>
    </source>
</evidence>
<dbReference type="SUPFAM" id="SSF56784">
    <property type="entry name" value="HAD-like"/>
    <property type="match status" value="1"/>
</dbReference>
<dbReference type="Gene3D" id="1.10.150.240">
    <property type="entry name" value="Putative phosphatase, domain 2"/>
    <property type="match status" value="1"/>
</dbReference>
<comment type="caution">
    <text evidence="1">The sequence shown here is derived from an EMBL/GenBank/DDBJ whole genome shotgun (WGS) entry which is preliminary data.</text>
</comment>
<organism evidence="1 2">
    <name type="scientific">Swaminathania salitolerans</name>
    <dbReference type="NCBI Taxonomy" id="182838"/>
    <lineage>
        <taxon>Bacteria</taxon>
        <taxon>Pseudomonadati</taxon>
        <taxon>Pseudomonadota</taxon>
        <taxon>Alphaproteobacteria</taxon>
        <taxon>Acetobacterales</taxon>
        <taxon>Acetobacteraceae</taxon>
        <taxon>Swaminathania</taxon>
    </lineage>
</organism>
<dbReference type="NCBIfam" id="TIGR01509">
    <property type="entry name" value="HAD-SF-IA-v3"/>
    <property type="match status" value="1"/>
</dbReference>
<dbReference type="InterPro" id="IPR036412">
    <property type="entry name" value="HAD-like_sf"/>
</dbReference>
<keyword evidence="1" id="KW-0378">Hydrolase</keyword>
<dbReference type="GO" id="GO:0016787">
    <property type="term" value="F:hydrolase activity"/>
    <property type="evidence" value="ECO:0007669"/>
    <property type="project" value="UniProtKB-KW"/>
</dbReference>
<dbReference type="SFLD" id="SFLDG01129">
    <property type="entry name" value="C1.5:_HAD__Beta-PGM__Phosphata"/>
    <property type="match status" value="1"/>
</dbReference>
<dbReference type="AlphaFoldDB" id="A0A511BNP1"/>
<dbReference type="PANTHER" id="PTHR18901">
    <property type="entry name" value="2-DEOXYGLUCOSE-6-PHOSPHATE PHOSPHATASE 2"/>
    <property type="match status" value="1"/>
</dbReference>
<dbReference type="EMBL" id="BJVC01000001">
    <property type="protein sequence ID" value="GEL01274.1"/>
    <property type="molecule type" value="Genomic_DNA"/>
</dbReference>
<dbReference type="SFLD" id="SFLDS00003">
    <property type="entry name" value="Haloacid_Dehalogenase"/>
    <property type="match status" value="1"/>
</dbReference>
<dbReference type="Proteomes" id="UP000321405">
    <property type="component" value="Unassembled WGS sequence"/>
</dbReference>
<protein>
    <submittedName>
        <fullName evidence="1">Hydrolase</fullName>
    </submittedName>
</protein>
<dbReference type="Gene3D" id="3.40.50.1000">
    <property type="entry name" value="HAD superfamily/HAD-like"/>
    <property type="match status" value="1"/>
</dbReference>
<accession>A0A511BNP1</accession>
<dbReference type="InterPro" id="IPR023198">
    <property type="entry name" value="PGP-like_dom2"/>
</dbReference>
<dbReference type="PRINTS" id="PR00413">
    <property type="entry name" value="HADHALOGNASE"/>
</dbReference>